<name>A0ABN6ND05_9BACT</name>
<organism evidence="3 4">
    <name type="scientific">Anaeromyxobacter paludicola</name>
    <dbReference type="NCBI Taxonomy" id="2918171"/>
    <lineage>
        <taxon>Bacteria</taxon>
        <taxon>Pseudomonadati</taxon>
        <taxon>Myxococcota</taxon>
        <taxon>Myxococcia</taxon>
        <taxon>Myxococcales</taxon>
        <taxon>Cystobacterineae</taxon>
        <taxon>Anaeromyxobacteraceae</taxon>
        <taxon>Anaeromyxobacter</taxon>
    </lineage>
</organism>
<reference evidence="4" key="1">
    <citation type="journal article" date="2022" name="Int. J. Syst. Evol. Microbiol.">
        <title>Anaeromyxobacter oryzae sp. nov., Anaeromyxobacter diazotrophicus sp. nov. and Anaeromyxobacter paludicola sp. nov., isolated from paddy soils.</title>
        <authorList>
            <person name="Itoh H."/>
            <person name="Xu Z."/>
            <person name="Mise K."/>
            <person name="Masuda Y."/>
            <person name="Ushijima N."/>
            <person name="Hayakawa C."/>
            <person name="Shiratori Y."/>
            <person name="Senoo K."/>
        </authorList>
    </citation>
    <scope>NUCLEOTIDE SEQUENCE [LARGE SCALE GENOMIC DNA]</scope>
    <source>
        <strain evidence="4">Red630</strain>
    </source>
</reference>
<evidence type="ECO:0000313" key="4">
    <source>
        <dbReference type="Proteomes" id="UP001162734"/>
    </source>
</evidence>
<dbReference type="RefSeq" id="WP_248342648.1">
    <property type="nucleotide sequence ID" value="NZ_AP025592.1"/>
</dbReference>
<keyword evidence="4" id="KW-1185">Reference proteome</keyword>
<feature type="coiled-coil region" evidence="1">
    <location>
        <begin position="9"/>
        <end position="85"/>
    </location>
</feature>
<sequence length="556" mass="57143">MSGNPEELLRSTLEKIVFFECRVEQLKAELETARSLAARAQGEATRSRQREVELSRAAAEARAQLADAQSKNAELLERVRLLEGERARFLSGLIEQARVQGAPGAEGDDGEGGAELAGFIAELRAENVRLERWKQAALSAGIALDDGGAAPLASLRAAPAPLEQVAARFEEEGRTAVSAAEARTLESTLPTRADRALYEASMDDLASADAGARRRAADCLKALASRAAAPLVAAALGRERDEGVKIALLGSIAALAGDEAVDLAARELQDHRPAVRAAALEAVNALAKGRAEPHLAGALGDPSPLVRRRAALLLGFVPGPGADDALASALLDQDAGVARAAVSALSGRPSARAQGALARAVDHRDPTVRAAAARAVARWAGEVVDVTGTEADRRRAARRISEKLAGMTGEALRGAVMRTARAPVRPASTPPPARGERESLVSAPAASTSVASASAAPPRPAQPTLPAGGGEGRGGVAPAAREAAPAPRRAPVHAASPAARALMTAVLGEVRASLRGETVAGITSSLSAEPLEVEAALRALVAQGALVARGPRFFMS</sequence>
<gene>
    <name evidence="3" type="ORF">AMPC_33610</name>
</gene>
<evidence type="ECO:0000313" key="3">
    <source>
        <dbReference type="EMBL" id="BDG10248.1"/>
    </source>
</evidence>
<feature type="compositionally biased region" description="Low complexity" evidence="2">
    <location>
        <begin position="442"/>
        <end position="456"/>
    </location>
</feature>
<accession>A0ABN6ND05</accession>
<dbReference type="Gene3D" id="1.25.10.10">
    <property type="entry name" value="Leucine-rich Repeat Variant"/>
    <property type="match status" value="2"/>
</dbReference>
<keyword evidence="1" id="KW-0175">Coiled coil</keyword>
<dbReference type="SMART" id="SM00567">
    <property type="entry name" value="EZ_HEAT"/>
    <property type="match status" value="4"/>
</dbReference>
<evidence type="ECO:0000256" key="1">
    <source>
        <dbReference type="SAM" id="Coils"/>
    </source>
</evidence>
<feature type="region of interest" description="Disordered" evidence="2">
    <location>
        <begin position="419"/>
        <end position="491"/>
    </location>
</feature>
<dbReference type="InterPro" id="IPR011989">
    <property type="entry name" value="ARM-like"/>
</dbReference>
<protein>
    <recommendedName>
        <fullName evidence="5">Wire protein</fullName>
    </recommendedName>
</protein>
<dbReference type="InterPro" id="IPR016024">
    <property type="entry name" value="ARM-type_fold"/>
</dbReference>
<dbReference type="InterPro" id="IPR004155">
    <property type="entry name" value="PBS_lyase_HEAT"/>
</dbReference>
<feature type="compositionally biased region" description="Low complexity" evidence="2">
    <location>
        <begin position="476"/>
        <end position="491"/>
    </location>
</feature>
<dbReference type="EMBL" id="AP025592">
    <property type="protein sequence ID" value="BDG10248.1"/>
    <property type="molecule type" value="Genomic_DNA"/>
</dbReference>
<dbReference type="SUPFAM" id="SSF48371">
    <property type="entry name" value="ARM repeat"/>
    <property type="match status" value="1"/>
</dbReference>
<dbReference type="Pfam" id="PF13646">
    <property type="entry name" value="HEAT_2"/>
    <property type="match status" value="1"/>
</dbReference>
<evidence type="ECO:0008006" key="5">
    <source>
        <dbReference type="Google" id="ProtNLM"/>
    </source>
</evidence>
<dbReference type="Proteomes" id="UP001162734">
    <property type="component" value="Chromosome"/>
</dbReference>
<proteinExistence type="predicted"/>
<evidence type="ECO:0000256" key="2">
    <source>
        <dbReference type="SAM" id="MobiDB-lite"/>
    </source>
</evidence>